<feature type="transmembrane region" description="Helical" evidence="1">
    <location>
        <begin position="100"/>
        <end position="125"/>
    </location>
</feature>
<feature type="transmembrane region" description="Helical" evidence="1">
    <location>
        <begin position="50"/>
        <end position="67"/>
    </location>
</feature>
<feature type="transmembrane region" description="Helical" evidence="1">
    <location>
        <begin position="239"/>
        <end position="266"/>
    </location>
</feature>
<protein>
    <submittedName>
        <fullName evidence="2">YybS family protein</fullName>
    </submittedName>
</protein>
<dbReference type="PANTHER" id="PTHR41324">
    <property type="entry name" value="MEMBRANE PROTEIN-RELATED"/>
    <property type="match status" value="1"/>
</dbReference>
<dbReference type="EMBL" id="JAACYS010000016">
    <property type="protein sequence ID" value="NCU17169.1"/>
    <property type="molecule type" value="Genomic_DNA"/>
</dbReference>
<reference evidence="2 3" key="1">
    <citation type="submission" date="2020-01" db="EMBL/GenBank/DDBJ databases">
        <title>A novel Bacillus sp. from Pasinler.</title>
        <authorList>
            <person name="Adiguzel A."/>
            <person name="Ay H."/>
            <person name="Baltaci M.O."/>
        </authorList>
    </citation>
    <scope>NUCLEOTIDE SEQUENCE [LARGE SCALE GENOMIC DNA]</scope>
    <source>
        <strain evidence="2 3">P1</strain>
    </source>
</reference>
<comment type="caution">
    <text evidence="2">The sequence shown here is derived from an EMBL/GenBank/DDBJ whole genome shotgun (WGS) entry which is preliminary data.</text>
</comment>
<keyword evidence="3" id="KW-1185">Reference proteome</keyword>
<feature type="transmembrane region" description="Helical" evidence="1">
    <location>
        <begin position="74"/>
        <end position="94"/>
    </location>
</feature>
<keyword evidence="1" id="KW-0472">Membrane</keyword>
<evidence type="ECO:0000313" key="2">
    <source>
        <dbReference type="EMBL" id="NCU17169.1"/>
    </source>
</evidence>
<feature type="transmembrane region" description="Helical" evidence="1">
    <location>
        <begin position="213"/>
        <end position="232"/>
    </location>
</feature>
<evidence type="ECO:0000313" key="3">
    <source>
        <dbReference type="Proteomes" id="UP000743899"/>
    </source>
</evidence>
<keyword evidence="1" id="KW-0812">Transmembrane</keyword>
<gene>
    <name evidence="2" type="ORF">GW534_05195</name>
</gene>
<feature type="transmembrane region" description="Helical" evidence="1">
    <location>
        <begin position="12"/>
        <end position="38"/>
    </location>
</feature>
<dbReference type="Pfam" id="PF09991">
    <property type="entry name" value="DUF2232"/>
    <property type="match status" value="1"/>
</dbReference>
<dbReference type="RefSeq" id="WP_161920006.1">
    <property type="nucleotide sequence ID" value="NZ_JAACYS010000016.1"/>
</dbReference>
<dbReference type="PANTHER" id="PTHR41324:SF1">
    <property type="entry name" value="DUF2232 DOMAIN-CONTAINING PROTEIN"/>
    <property type="match status" value="1"/>
</dbReference>
<sequence>MQTNKLTEGAILLAVYGVLLFIFLYLPFLWLIVAFVLALPFTYFTAKYDLKHGLFFFVGSLILTLIIGNIVDIVALPVTILYGMVGIVFGWCLLGRKDRFITFSATTLTFLACTVLLYIGAILLFDMNFIQETIEMSENAFQQYISVLESTGQDVSLIKETLPLIKQQLITLIPSMFILASGVIVLFIQTISYPILKRFGFSVPEASQFRNLTLPRSLIWYYLITVLISLFVKADEGTFLFNAIANILFVLQFLFVIQGISFLFFLSYEKGVKKVWPIIGTILVIISPLFNTLARIIGIVDIGFGLRQWIRKKS</sequence>
<feature type="transmembrane region" description="Helical" evidence="1">
    <location>
        <begin position="278"/>
        <end position="304"/>
    </location>
</feature>
<organism evidence="2 3">
    <name type="scientific">Pallidibacillus pasinlerensis</name>
    <dbReference type="NCBI Taxonomy" id="2703818"/>
    <lineage>
        <taxon>Bacteria</taxon>
        <taxon>Bacillati</taxon>
        <taxon>Bacillota</taxon>
        <taxon>Bacilli</taxon>
        <taxon>Bacillales</taxon>
        <taxon>Bacillaceae</taxon>
        <taxon>Pallidibacillus</taxon>
    </lineage>
</organism>
<evidence type="ECO:0000256" key="1">
    <source>
        <dbReference type="SAM" id="Phobius"/>
    </source>
</evidence>
<dbReference type="InterPro" id="IPR018710">
    <property type="entry name" value="DUF2232"/>
</dbReference>
<accession>A0ABX0A3R4</accession>
<proteinExistence type="predicted"/>
<keyword evidence="1" id="KW-1133">Transmembrane helix</keyword>
<feature type="transmembrane region" description="Helical" evidence="1">
    <location>
        <begin position="169"/>
        <end position="193"/>
    </location>
</feature>
<name>A0ABX0A3R4_9BACI</name>
<dbReference type="Proteomes" id="UP000743899">
    <property type="component" value="Unassembled WGS sequence"/>
</dbReference>